<accession>A0A932I0C1</accession>
<comment type="similarity">
    <text evidence="1">Belongs to the AB hydrolase superfamily. FUS2 hydrolase family.</text>
</comment>
<feature type="domain" description="Xaa-Pro dipeptidyl-peptidase-like" evidence="2">
    <location>
        <begin position="10"/>
        <end position="265"/>
    </location>
</feature>
<dbReference type="InterPro" id="IPR029058">
    <property type="entry name" value="AB_hydrolase_fold"/>
</dbReference>
<reference evidence="3" key="1">
    <citation type="submission" date="2020-07" db="EMBL/GenBank/DDBJ databases">
        <title>Huge and variable diversity of episymbiotic CPR bacteria and DPANN archaea in groundwater ecosystems.</title>
        <authorList>
            <person name="He C.Y."/>
            <person name="Keren R."/>
            <person name="Whittaker M."/>
            <person name="Farag I.F."/>
            <person name="Doudna J."/>
            <person name="Cate J.H.D."/>
            <person name="Banfield J.F."/>
        </authorList>
    </citation>
    <scope>NUCLEOTIDE SEQUENCE</scope>
    <source>
        <strain evidence="3">NC_groundwater_763_Ag_S-0.2um_68_21</strain>
    </source>
</reference>
<dbReference type="Gene3D" id="3.40.50.1820">
    <property type="entry name" value="alpha/beta hydrolase"/>
    <property type="match status" value="1"/>
</dbReference>
<dbReference type="InterPro" id="IPR000383">
    <property type="entry name" value="Xaa-Pro-like_dom"/>
</dbReference>
<dbReference type="Gene3D" id="1.10.10.800">
    <property type="match status" value="1"/>
</dbReference>
<dbReference type="Proteomes" id="UP000782312">
    <property type="component" value="Unassembled WGS sequence"/>
</dbReference>
<dbReference type="PANTHER" id="PTHR22946">
    <property type="entry name" value="DIENELACTONE HYDROLASE DOMAIN-CONTAINING PROTEIN-RELATED"/>
    <property type="match status" value="1"/>
</dbReference>
<dbReference type="InterPro" id="IPR050261">
    <property type="entry name" value="FrsA_esterase"/>
</dbReference>
<evidence type="ECO:0000259" key="2">
    <source>
        <dbReference type="Pfam" id="PF02129"/>
    </source>
</evidence>
<dbReference type="SUPFAM" id="SSF53474">
    <property type="entry name" value="alpha/beta-Hydrolases"/>
    <property type="match status" value="1"/>
</dbReference>
<dbReference type="EMBL" id="JACPUR010000037">
    <property type="protein sequence ID" value="MBI3129044.1"/>
    <property type="molecule type" value="Genomic_DNA"/>
</dbReference>
<dbReference type="GO" id="GO:0016787">
    <property type="term" value="F:hydrolase activity"/>
    <property type="evidence" value="ECO:0007669"/>
    <property type="project" value="UniProtKB-KW"/>
</dbReference>
<dbReference type="Pfam" id="PF02129">
    <property type="entry name" value="Peptidase_S15"/>
    <property type="match status" value="1"/>
</dbReference>
<comment type="caution">
    <text evidence="3">The sequence shown here is derived from an EMBL/GenBank/DDBJ whole genome shotgun (WGS) entry which is preliminary data.</text>
</comment>
<dbReference type="AlphaFoldDB" id="A0A932I0C1"/>
<gene>
    <name evidence="3" type="ORF">HYZ11_15670</name>
</gene>
<dbReference type="PRINTS" id="PR00111">
    <property type="entry name" value="ABHYDROLASE"/>
</dbReference>
<evidence type="ECO:0000313" key="4">
    <source>
        <dbReference type="Proteomes" id="UP000782312"/>
    </source>
</evidence>
<name>A0A932I0C1_UNCTE</name>
<dbReference type="InterPro" id="IPR000073">
    <property type="entry name" value="AB_hydrolase_1"/>
</dbReference>
<organism evidence="3 4">
    <name type="scientific">Tectimicrobiota bacterium</name>
    <dbReference type="NCBI Taxonomy" id="2528274"/>
    <lineage>
        <taxon>Bacteria</taxon>
        <taxon>Pseudomonadati</taxon>
        <taxon>Nitrospinota/Tectimicrobiota group</taxon>
        <taxon>Candidatus Tectimicrobiota</taxon>
    </lineage>
</organism>
<evidence type="ECO:0000313" key="3">
    <source>
        <dbReference type="EMBL" id="MBI3129044.1"/>
    </source>
</evidence>
<evidence type="ECO:0000256" key="1">
    <source>
        <dbReference type="ARBA" id="ARBA00038115"/>
    </source>
</evidence>
<proteinExistence type="inferred from homology"/>
<protein>
    <submittedName>
        <fullName evidence="3">Alpha/beta fold hydrolase</fullName>
    </submittedName>
</protein>
<keyword evidence="3" id="KW-0378">Hydrolase</keyword>
<sequence>MYQEIMYYSDGLKIAAHMYTPKDWKKGDPPRPAILCLHGYSGMKEVYGMDVPRRLWEEGYFVLAPDHRGFGKSEGQRGRHRPLEQAQDTYDAITYLETVEGVDPGRIGIFGTSFGGANAVWVAAFDERVRVVVTSVGVFDGERWMRSVRRPYEWTAFREKVMAAARRRVTTGEAATVPLPEMMLCDPHTEMVLKGHHQRHPHYVKDYDLESAEACWRYKPEWVAGRIAPRPVLFIYAEHDHLVPVQEQLSCYAACGEPKKLIKLPGAEHYESYKFCNPALHEIGMREAVDWFGRHL</sequence>